<protein>
    <submittedName>
        <fullName evidence="2">Uncharacterized protein</fullName>
    </submittedName>
</protein>
<accession>A0A0D6AXJ9</accession>
<keyword evidence="5" id="KW-1185">Reference proteome</keyword>
<dbReference type="eggNOG" id="ENOG502ZSNZ">
    <property type="taxonomic scope" value="Bacteria"/>
</dbReference>
<evidence type="ECO:0000313" key="4">
    <source>
        <dbReference type="Proteomes" id="UP000064912"/>
    </source>
</evidence>
<feature type="signal peptide" evidence="1">
    <location>
        <begin position="1"/>
        <end position="21"/>
    </location>
</feature>
<sequence>MIRTSLLAALLGATIAAPALADDIPMIKSIDVETSLTDLKNPQAAAYWKTLDEDLEAAIASQLVGQLGETGMDIKIDMNEVELANFFQEQIGAADNQLSGTVNVIDMEDNSNFETFDLTVKMNQIMPMLPEGTDVTVITPTSEEVYVALVATFARAVVDHIDV</sequence>
<dbReference type="Proteomes" id="UP000064912">
    <property type="component" value="Chromosome"/>
</dbReference>
<proteinExistence type="predicted"/>
<evidence type="ECO:0000313" key="2">
    <source>
        <dbReference type="EMBL" id="BAQ67350.1"/>
    </source>
</evidence>
<evidence type="ECO:0000256" key="1">
    <source>
        <dbReference type="SAM" id="SignalP"/>
    </source>
</evidence>
<dbReference type="AlphaFoldDB" id="A0A0D6AXJ9"/>
<dbReference type="PATRIC" id="fig|35806.4.peg.180"/>
<evidence type="ECO:0000313" key="3">
    <source>
        <dbReference type="EMBL" id="MBL3608345.1"/>
    </source>
</evidence>
<gene>
    <name evidence="3" type="ORF">JMM60_05930</name>
    <name evidence="2" type="ORF">NHU_00179</name>
</gene>
<dbReference type="KEGG" id="rsu:NHU_00179"/>
<feature type="chain" id="PRO_5002301219" evidence="1">
    <location>
        <begin position="22"/>
        <end position="163"/>
    </location>
</feature>
<dbReference type="RefSeq" id="WP_060833482.1">
    <property type="nucleotide sequence ID" value="NZ_JAAEAJ010000013.1"/>
</dbReference>
<keyword evidence="1" id="KW-0732">Signal</keyword>
<dbReference type="EMBL" id="AP014800">
    <property type="protein sequence ID" value="BAQ67350.1"/>
    <property type="molecule type" value="Genomic_DNA"/>
</dbReference>
<evidence type="ECO:0000313" key="5">
    <source>
        <dbReference type="Proteomes" id="UP000604473"/>
    </source>
</evidence>
<reference evidence="2 4" key="1">
    <citation type="submission" date="2015-02" db="EMBL/GenBank/DDBJ databases">
        <title>Genome sequene of Rhodovulum sulfidophilum DSM 2351.</title>
        <authorList>
            <person name="Nagao N."/>
        </authorList>
    </citation>
    <scope>NUCLEOTIDE SEQUENCE [LARGE SCALE GENOMIC DNA]</scope>
    <source>
        <strain evidence="2 4">DSM 2351</strain>
    </source>
</reference>
<reference evidence="3 5" key="2">
    <citation type="submission" date="2021-01" db="EMBL/GenBank/DDBJ databases">
        <title>Draft genomes of Rhodovulum sulfidophilum.</title>
        <authorList>
            <person name="Guzman M.S."/>
        </authorList>
    </citation>
    <scope>NUCLEOTIDE SEQUENCE [LARGE SCALE GENOMIC DNA]</scope>
    <source>
        <strain evidence="3 5">AB35</strain>
    </source>
</reference>
<dbReference type="Proteomes" id="UP000604473">
    <property type="component" value="Unassembled WGS sequence"/>
</dbReference>
<dbReference type="OrthoDB" id="7864986at2"/>
<name>A0A0D6AXJ9_RHOSU</name>
<organism evidence="2 4">
    <name type="scientific">Rhodovulum sulfidophilum</name>
    <name type="common">Rhodobacter sulfidophilus</name>
    <dbReference type="NCBI Taxonomy" id="35806"/>
    <lineage>
        <taxon>Bacteria</taxon>
        <taxon>Pseudomonadati</taxon>
        <taxon>Pseudomonadota</taxon>
        <taxon>Alphaproteobacteria</taxon>
        <taxon>Rhodobacterales</taxon>
        <taxon>Paracoccaceae</taxon>
        <taxon>Rhodovulum</taxon>
    </lineage>
</organism>
<dbReference type="EMBL" id="JAESJJ010000004">
    <property type="protein sequence ID" value="MBL3608345.1"/>
    <property type="molecule type" value="Genomic_DNA"/>
</dbReference>